<dbReference type="PANTHER" id="PTHR44591:SF3">
    <property type="entry name" value="RESPONSE REGULATORY DOMAIN-CONTAINING PROTEIN"/>
    <property type="match status" value="1"/>
</dbReference>
<dbReference type="InterPro" id="IPR001789">
    <property type="entry name" value="Sig_transdc_resp-reg_receiver"/>
</dbReference>
<dbReference type="SUPFAM" id="SSF52172">
    <property type="entry name" value="CheY-like"/>
    <property type="match status" value="1"/>
</dbReference>
<name>A0A8I0T5H7_9GAMM</name>
<evidence type="ECO:0000256" key="1">
    <source>
        <dbReference type="ARBA" id="ARBA00022553"/>
    </source>
</evidence>
<organism evidence="4 5">
    <name type="scientific">Pseudoalteromonas peptidolytica F12-50-A1</name>
    <dbReference type="NCBI Taxonomy" id="1315280"/>
    <lineage>
        <taxon>Bacteria</taxon>
        <taxon>Pseudomonadati</taxon>
        <taxon>Pseudomonadota</taxon>
        <taxon>Gammaproteobacteria</taxon>
        <taxon>Alteromonadales</taxon>
        <taxon>Pseudoalteromonadaceae</taxon>
        <taxon>Pseudoalteromonas</taxon>
    </lineage>
</organism>
<evidence type="ECO:0000256" key="2">
    <source>
        <dbReference type="PROSITE-ProRule" id="PRU00169"/>
    </source>
</evidence>
<protein>
    <recommendedName>
        <fullName evidence="3">Response regulatory domain-containing protein</fullName>
    </recommendedName>
</protein>
<dbReference type="PROSITE" id="PS50110">
    <property type="entry name" value="RESPONSE_REGULATORY"/>
    <property type="match status" value="1"/>
</dbReference>
<reference evidence="4 5" key="1">
    <citation type="submission" date="2015-06" db="EMBL/GenBank/DDBJ databases">
        <title>Genome sequence of Pseudoalteromonas peptidolytica.</title>
        <authorList>
            <person name="Xie B.-B."/>
            <person name="Rong J.-C."/>
            <person name="Qin Q.-L."/>
            <person name="Zhang Y.-Z."/>
        </authorList>
    </citation>
    <scope>NUCLEOTIDE SEQUENCE [LARGE SCALE GENOMIC DNA]</scope>
    <source>
        <strain evidence="4 5">F12-50-A1</strain>
    </source>
</reference>
<evidence type="ECO:0000259" key="3">
    <source>
        <dbReference type="PROSITE" id="PS50110"/>
    </source>
</evidence>
<keyword evidence="5" id="KW-1185">Reference proteome</keyword>
<dbReference type="Gene3D" id="3.40.50.2300">
    <property type="match status" value="1"/>
</dbReference>
<dbReference type="Pfam" id="PF00072">
    <property type="entry name" value="Response_reg"/>
    <property type="match status" value="1"/>
</dbReference>
<dbReference type="GO" id="GO:0000160">
    <property type="term" value="P:phosphorelay signal transduction system"/>
    <property type="evidence" value="ECO:0007669"/>
    <property type="project" value="InterPro"/>
</dbReference>
<gene>
    <name evidence="4" type="ORF">PPEP_a1848</name>
</gene>
<evidence type="ECO:0000313" key="5">
    <source>
        <dbReference type="Proteomes" id="UP000660708"/>
    </source>
</evidence>
<dbReference type="PANTHER" id="PTHR44591">
    <property type="entry name" value="STRESS RESPONSE REGULATOR PROTEIN 1"/>
    <property type="match status" value="1"/>
</dbReference>
<accession>A0A8I0T5H7</accession>
<keyword evidence="1 2" id="KW-0597">Phosphoprotein</keyword>
<dbReference type="AlphaFoldDB" id="A0A8I0T5H7"/>
<proteinExistence type="predicted"/>
<dbReference type="EMBL" id="AQHF01000026">
    <property type="protein sequence ID" value="MBE0347402.1"/>
    <property type="molecule type" value="Genomic_DNA"/>
</dbReference>
<dbReference type="RefSeq" id="WP_147390738.1">
    <property type="nucleotide sequence ID" value="NZ_AQHF01000026.1"/>
</dbReference>
<feature type="domain" description="Response regulatory" evidence="3">
    <location>
        <begin position="5"/>
        <end position="121"/>
    </location>
</feature>
<evidence type="ECO:0000313" key="4">
    <source>
        <dbReference type="EMBL" id="MBE0347402.1"/>
    </source>
</evidence>
<dbReference type="Proteomes" id="UP000660708">
    <property type="component" value="Unassembled WGS sequence"/>
</dbReference>
<comment type="caution">
    <text evidence="4">The sequence shown here is derived from an EMBL/GenBank/DDBJ whole genome shotgun (WGS) entry which is preliminary data.</text>
</comment>
<sequence length="378" mass="42871">MALQRILAVDDEPFNLEIIEEILEDLDFELKTVESGKACLGVVEEFDPQVILLDVSMPQMNGYEVCKAIKANPNTQHIIVMFVSARGSVEERMEGYSVGAEDYIVKPFGQGELKAKLQHLSQMLKEKDVLAQQVEDATSTAFSAMANSSEMGQIVNYIEQIGEIDSIPRLAAALCQCLKGLGLNCNVEVRLEGQKHHFATTGICSPIVIELFEILHTKGRLHEFTNRILVNYPWLSILILNMPSDDQEKHGRLRDHICFIASVTEQQLLAILTKRKLTQQREDLEAAITMVQGKFKSMISLLDKNRQENEKVFRVLQELFEERIPTMGLDEDQEQFIYQNVDKAIQSSVAREASVHEVRAAFHDIEEDLKVLSRRAER</sequence>
<dbReference type="InterPro" id="IPR011006">
    <property type="entry name" value="CheY-like_superfamily"/>
</dbReference>
<dbReference type="SMART" id="SM00448">
    <property type="entry name" value="REC"/>
    <property type="match status" value="1"/>
</dbReference>
<dbReference type="InterPro" id="IPR050595">
    <property type="entry name" value="Bact_response_regulator"/>
</dbReference>
<feature type="modified residue" description="4-aspartylphosphate" evidence="2">
    <location>
        <position position="54"/>
    </location>
</feature>